<sequence length="763" mass="83590">MRISLRGSILCLLSIVSASLFANPSPSSGVLVKFKNTPLSIAGKEPSKILSNGTLAYYPIPMQEIALWRIATENQEIEWLEPNYILKLDQLPDDEHLGEQWAMMDEAQGHIHAADAWLVTQGKREVVLGVIDSGVDYSHEDLVDNIWTNPQEIPGNGVDDDDNGYVDDLHGISTVKSSGDPMDTHGHGSHVAGIMGARGNNGKGIAGINWNVQIVGCSFIGAGGTGTTADAIECIDYMIDLKNKGVNIKAINNSWGGGEHSKALEEAWLRAHDAGIVMVSSAGNDRSNMDATPHYPSSYVTPSHIAVGSTDNSDELSSFSNYGVTTVPIAAPGGGIYSTVRNNRYSTMSGTSMASPHIAGAIGLMAARNDKLSATELRDILLEAADRIEGLESQIEKGRRLNLAKAIEFADPTPGFRLNSKVSRLKVSAGESIDFEINVRRIYDWQGAVSFTLDQVPKGLQVDFDREPRTPDEPLKVTILPDVSMTSMKLELRFTATSGDINDSLTIPLRIYPEGTRVLDYETPIKGQRIPSNMAEGLAIPFFVSEPGEVTDIKLELDVKHTWFSDLRGELITPEGDIIPLFQDLDHTLNHLQRTFSFEGLSYTMEGAWILRLVDSSYMSYGTLNEAKLQLVGVRSKLRPKPTILLESDRSKIEIPKDGIIEREIIVEGEGEVLAAAVSYHIEHRDHEDLVILLESPDRSIFKVPVKDSAEFNDQLIISDFPLRGIRGASSPGIWKLIIIAQDGRLTGSIESWSLRLMRAKQI</sequence>
<dbReference type="InterPro" id="IPR008979">
    <property type="entry name" value="Galactose-bd-like_sf"/>
</dbReference>
<dbReference type="PRINTS" id="PR00723">
    <property type="entry name" value="SUBTILISIN"/>
</dbReference>
<proteinExistence type="inferred from homology"/>
<dbReference type="PROSITE" id="PS00137">
    <property type="entry name" value="SUBTILASE_HIS"/>
    <property type="match status" value="1"/>
</dbReference>
<reference evidence="10" key="1">
    <citation type="submission" date="2017-04" db="EMBL/GenBank/DDBJ databases">
        <authorList>
            <person name="Varghese N."/>
            <person name="Submissions S."/>
        </authorList>
    </citation>
    <scope>NUCLEOTIDE SEQUENCE [LARGE SCALE GENOMIC DNA]</scope>
    <source>
        <strain evidence="10">RKEM611</strain>
    </source>
</reference>
<gene>
    <name evidence="9" type="ORF">SAMN06296036_104194</name>
</gene>
<keyword evidence="7" id="KW-0732">Signal</keyword>
<dbReference type="InterPro" id="IPR000209">
    <property type="entry name" value="Peptidase_S8/S53_dom"/>
</dbReference>
<keyword evidence="10" id="KW-1185">Reference proteome</keyword>
<dbReference type="Pfam" id="PF00082">
    <property type="entry name" value="Peptidase_S8"/>
    <property type="match status" value="1"/>
</dbReference>
<evidence type="ECO:0000256" key="5">
    <source>
        <dbReference type="PROSITE-ProRule" id="PRU01240"/>
    </source>
</evidence>
<dbReference type="InterPro" id="IPR022398">
    <property type="entry name" value="Peptidase_S8_His-AS"/>
</dbReference>
<dbReference type="InterPro" id="IPR051048">
    <property type="entry name" value="Peptidase_S8/S53_subtilisin"/>
</dbReference>
<accession>A0A1Y6BJJ9</accession>
<dbReference type="AlphaFoldDB" id="A0A1Y6BJJ9"/>
<evidence type="ECO:0000256" key="3">
    <source>
        <dbReference type="ARBA" id="ARBA00022801"/>
    </source>
</evidence>
<feature type="active site" description="Charge relay system" evidence="5">
    <location>
        <position position="352"/>
    </location>
</feature>
<dbReference type="PROSITE" id="PS51829">
    <property type="entry name" value="P_HOMO_B"/>
    <property type="match status" value="1"/>
</dbReference>
<dbReference type="PANTHER" id="PTHR43399:SF4">
    <property type="entry name" value="CELL WALL-ASSOCIATED PROTEASE"/>
    <property type="match status" value="1"/>
</dbReference>
<dbReference type="PANTHER" id="PTHR43399">
    <property type="entry name" value="SUBTILISIN-RELATED"/>
    <property type="match status" value="1"/>
</dbReference>
<evidence type="ECO:0000313" key="9">
    <source>
        <dbReference type="EMBL" id="SMF07131.1"/>
    </source>
</evidence>
<dbReference type="Gene3D" id="2.60.120.260">
    <property type="entry name" value="Galactose-binding domain-like"/>
    <property type="match status" value="2"/>
</dbReference>
<feature type="coiled-coil region" evidence="6">
    <location>
        <begin position="374"/>
        <end position="401"/>
    </location>
</feature>
<dbReference type="GO" id="GO:0006508">
    <property type="term" value="P:proteolysis"/>
    <property type="evidence" value="ECO:0007669"/>
    <property type="project" value="UniProtKB-KW"/>
</dbReference>
<dbReference type="InterPro" id="IPR023828">
    <property type="entry name" value="Peptidase_S8_Ser-AS"/>
</dbReference>
<feature type="signal peptide" evidence="7">
    <location>
        <begin position="1"/>
        <end position="22"/>
    </location>
</feature>
<keyword evidence="2 5" id="KW-0645">Protease</keyword>
<dbReference type="Pfam" id="PF01483">
    <property type="entry name" value="P_proprotein"/>
    <property type="match status" value="2"/>
</dbReference>
<evidence type="ECO:0000256" key="1">
    <source>
        <dbReference type="ARBA" id="ARBA00011073"/>
    </source>
</evidence>
<dbReference type="CDD" id="cd07473">
    <property type="entry name" value="Peptidases_S8_Subtilisin_like"/>
    <property type="match status" value="1"/>
</dbReference>
<evidence type="ECO:0000256" key="6">
    <source>
        <dbReference type="SAM" id="Coils"/>
    </source>
</evidence>
<feature type="domain" description="P/Homo B" evidence="8">
    <location>
        <begin position="511"/>
        <end position="637"/>
    </location>
</feature>
<organism evidence="9 10">
    <name type="scientific">Pseudobacteriovorax antillogorgiicola</name>
    <dbReference type="NCBI Taxonomy" id="1513793"/>
    <lineage>
        <taxon>Bacteria</taxon>
        <taxon>Pseudomonadati</taxon>
        <taxon>Bdellovibrionota</taxon>
        <taxon>Oligoflexia</taxon>
        <taxon>Oligoflexales</taxon>
        <taxon>Pseudobacteriovoracaceae</taxon>
        <taxon>Pseudobacteriovorax</taxon>
    </lineage>
</organism>
<dbReference type="Proteomes" id="UP000192907">
    <property type="component" value="Unassembled WGS sequence"/>
</dbReference>
<feature type="chain" id="PRO_5012373508" evidence="7">
    <location>
        <begin position="23"/>
        <end position="763"/>
    </location>
</feature>
<keyword evidence="4 5" id="KW-0720">Serine protease</keyword>
<dbReference type="InterPro" id="IPR036852">
    <property type="entry name" value="Peptidase_S8/S53_dom_sf"/>
</dbReference>
<dbReference type="PROSITE" id="PS51892">
    <property type="entry name" value="SUBTILASE"/>
    <property type="match status" value="1"/>
</dbReference>
<evidence type="ECO:0000256" key="7">
    <source>
        <dbReference type="SAM" id="SignalP"/>
    </source>
</evidence>
<evidence type="ECO:0000256" key="4">
    <source>
        <dbReference type="ARBA" id="ARBA00022825"/>
    </source>
</evidence>
<dbReference type="EMBL" id="FWZT01000004">
    <property type="protein sequence ID" value="SMF07131.1"/>
    <property type="molecule type" value="Genomic_DNA"/>
</dbReference>
<dbReference type="SUPFAM" id="SSF52743">
    <property type="entry name" value="Subtilisin-like"/>
    <property type="match status" value="1"/>
</dbReference>
<feature type="active site" description="Charge relay system" evidence="5">
    <location>
        <position position="187"/>
    </location>
</feature>
<dbReference type="InterPro" id="IPR034204">
    <property type="entry name" value="PfSUB1-like_cat_dom"/>
</dbReference>
<comment type="similarity">
    <text evidence="1 5">Belongs to the peptidase S8 family.</text>
</comment>
<name>A0A1Y6BJJ9_9BACT</name>
<protein>
    <submittedName>
        <fullName evidence="9">Proprotein convertase P-domain-containing protein</fullName>
    </submittedName>
</protein>
<dbReference type="STRING" id="1513793.SAMN06296036_104194"/>
<keyword evidence="6" id="KW-0175">Coiled coil</keyword>
<evidence type="ECO:0000259" key="8">
    <source>
        <dbReference type="PROSITE" id="PS51829"/>
    </source>
</evidence>
<dbReference type="InterPro" id="IPR015500">
    <property type="entry name" value="Peptidase_S8_subtilisin-rel"/>
</dbReference>
<feature type="active site" description="Charge relay system" evidence="5">
    <location>
        <position position="132"/>
    </location>
</feature>
<dbReference type="Gene3D" id="3.40.50.200">
    <property type="entry name" value="Peptidase S8/S53 domain"/>
    <property type="match status" value="1"/>
</dbReference>
<keyword evidence="3 5" id="KW-0378">Hydrolase</keyword>
<evidence type="ECO:0000256" key="2">
    <source>
        <dbReference type="ARBA" id="ARBA00022670"/>
    </source>
</evidence>
<dbReference type="InterPro" id="IPR002884">
    <property type="entry name" value="P_dom"/>
</dbReference>
<evidence type="ECO:0000313" key="10">
    <source>
        <dbReference type="Proteomes" id="UP000192907"/>
    </source>
</evidence>
<dbReference type="PROSITE" id="PS00138">
    <property type="entry name" value="SUBTILASE_SER"/>
    <property type="match status" value="1"/>
</dbReference>
<dbReference type="SUPFAM" id="SSF49785">
    <property type="entry name" value="Galactose-binding domain-like"/>
    <property type="match status" value="2"/>
</dbReference>
<dbReference type="RefSeq" id="WP_159455212.1">
    <property type="nucleotide sequence ID" value="NZ_FWZT01000004.1"/>
</dbReference>
<dbReference type="GO" id="GO:0004252">
    <property type="term" value="F:serine-type endopeptidase activity"/>
    <property type="evidence" value="ECO:0007669"/>
    <property type="project" value="UniProtKB-UniRule"/>
</dbReference>